<dbReference type="AlphaFoldDB" id="A0A9W9PGQ7"/>
<evidence type="ECO:0008006" key="3">
    <source>
        <dbReference type="Google" id="ProtNLM"/>
    </source>
</evidence>
<dbReference type="InterPro" id="IPR011009">
    <property type="entry name" value="Kinase-like_dom_sf"/>
</dbReference>
<dbReference type="SUPFAM" id="SSF56112">
    <property type="entry name" value="Protein kinase-like (PK-like)"/>
    <property type="match status" value="1"/>
</dbReference>
<name>A0A9W9PGQ7_9EURO</name>
<dbReference type="PANTHER" id="PTHR21310:SF37">
    <property type="entry name" value="AMINOGLYCOSIDE PHOSPHOTRANSFERASE DOMAIN-CONTAINING PROTEIN"/>
    <property type="match status" value="1"/>
</dbReference>
<organism evidence="1 2">
    <name type="scientific">Penicillium chermesinum</name>
    <dbReference type="NCBI Taxonomy" id="63820"/>
    <lineage>
        <taxon>Eukaryota</taxon>
        <taxon>Fungi</taxon>
        <taxon>Dikarya</taxon>
        <taxon>Ascomycota</taxon>
        <taxon>Pezizomycotina</taxon>
        <taxon>Eurotiomycetes</taxon>
        <taxon>Eurotiomycetidae</taxon>
        <taxon>Eurotiales</taxon>
        <taxon>Aspergillaceae</taxon>
        <taxon>Penicillium</taxon>
    </lineage>
</organism>
<proteinExistence type="predicted"/>
<dbReference type="GeneID" id="83198127"/>
<dbReference type="InterPro" id="IPR051678">
    <property type="entry name" value="AGP_Transferase"/>
</dbReference>
<reference evidence="1" key="2">
    <citation type="journal article" date="2023" name="IMA Fungus">
        <title>Comparative genomic study of the Penicillium genus elucidates a diverse pangenome and 15 lateral gene transfer events.</title>
        <authorList>
            <person name="Petersen C."/>
            <person name="Sorensen T."/>
            <person name="Nielsen M.R."/>
            <person name="Sondergaard T.E."/>
            <person name="Sorensen J.L."/>
            <person name="Fitzpatrick D.A."/>
            <person name="Frisvad J.C."/>
            <person name="Nielsen K.L."/>
        </authorList>
    </citation>
    <scope>NUCLEOTIDE SEQUENCE</scope>
    <source>
        <strain evidence="1">IBT 19713</strain>
    </source>
</reference>
<evidence type="ECO:0000313" key="2">
    <source>
        <dbReference type="Proteomes" id="UP001150941"/>
    </source>
</evidence>
<dbReference type="PANTHER" id="PTHR21310">
    <property type="entry name" value="AMINOGLYCOSIDE PHOSPHOTRANSFERASE-RELATED-RELATED"/>
    <property type="match status" value="1"/>
</dbReference>
<accession>A0A9W9PGQ7</accession>
<evidence type="ECO:0000313" key="1">
    <source>
        <dbReference type="EMBL" id="KAJ5246544.1"/>
    </source>
</evidence>
<sequence length="529" mass="61740">MSQDLKEGERPPAILEPRCLLRGEITYSAAKEEDSNILHELRYRDEKIRFFTHISRNRKLIRRIIGRHLGLPSDACHLVSVEDWIDGSFNVCIRADIDEQGSLSKKQVMVRFPLPYRIGESPHPGNSDEKIRCEAGTYAWLEENCPDVPIPRLYGFGLSTWQNFTRLDNVPLITRAIHYLRRRLLGWLGYPAPSSYVSSQIDESRSLGSGYILIEYIDSSRGKMLSDTWDTGRHDQKLRTNLFRGLSRIMISLTRIPLPRIGSFILDDSGYLRLSNRPLTLQIQLLENEHIPVDIPRHITHSTADSYIHDILNFHENRFRYQPNAISSLQDGVYQACALTVIRSVWPCFFRHDLLRGPFFLQLTDLHQSNIFVDEDWNIKCLIDLEWASTRPVEMLHPPHWLSGQPITEIDVEAYEILHKEFLAVLKEEEQNKPALGHSSLQLHSILQEGWERGTFWCSLALNTPMALFEIFYNHIQPRFAENHKDEESFWLITMRYWTFGTFKFLEDKLKDKEQYDRHLHEAFTSPDA</sequence>
<gene>
    <name evidence="1" type="ORF">N7468_001527</name>
</gene>
<reference evidence="1" key="1">
    <citation type="submission" date="2022-11" db="EMBL/GenBank/DDBJ databases">
        <authorList>
            <person name="Petersen C."/>
        </authorList>
    </citation>
    <scope>NUCLEOTIDE SEQUENCE</scope>
    <source>
        <strain evidence="1">IBT 19713</strain>
    </source>
</reference>
<comment type="caution">
    <text evidence="1">The sequence shown here is derived from an EMBL/GenBank/DDBJ whole genome shotgun (WGS) entry which is preliminary data.</text>
</comment>
<protein>
    <recommendedName>
        <fullName evidence="3">Aminoglycoside phosphotransferase domain-containing protein</fullName>
    </recommendedName>
</protein>
<dbReference type="Proteomes" id="UP001150941">
    <property type="component" value="Unassembled WGS sequence"/>
</dbReference>
<dbReference type="EMBL" id="JAPQKS010000002">
    <property type="protein sequence ID" value="KAJ5246544.1"/>
    <property type="molecule type" value="Genomic_DNA"/>
</dbReference>
<keyword evidence="2" id="KW-1185">Reference proteome</keyword>
<dbReference type="OrthoDB" id="3645574at2759"/>
<dbReference type="RefSeq" id="XP_058333965.1">
    <property type="nucleotide sequence ID" value="XM_058470824.1"/>
</dbReference>